<name>A0ACB0MAE1_TRIPR</name>
<comment type="caution">
    <text evidence="1">The sequence shown here is derived from an EMBL/GenBank/DDBJ whole genome shotgun (WGS) entry which is preliminary data.</text>
</comment>
<protein>
    <submittedName>
        <fullName evidence="1">Uncharacterized protein</fullName>
    </submittedName>
</protein>
<accession>A0ACB0MAE1</accession>
<sequence length="102" mass="11644">MASRIVPQQQHKGEGRNRRALLDIGNLVTLKGVEVKPNRPVTRSFCAQLLANAETSLCQWRFILSFTILSTSGTWFGELCYSTFFIHSFFYKIFLNLVNLSV</sequence>
<organism evidence="1 2">
    <name type="scientific">Trifolium pratense</name>
    <name type="common">Red clover</name>
    <dbReference type="NCBI Taxonomy" id="57577"/>
    <lineage>
        <taxon>Eukaryota</taxon>
        <taxon>Viridiplantae</taxon>
        <taxon>Streptophyta</taxon>
        <taxon>Embryophyta</taxon>
        <taxon>Tracheophyta</taxon>
        <taxon>Spermatophyta</taxon>
        <taxon>Magnoliopsida</taxon>
        <taxon>eudicotyledons</taxon>
        <taxon>Gunneridae</taxon>
        <taxon>Pentapetalae</taxon>
        <taxon>rosids</taxon>
        <taxon>fabids</taxon>
        <taxon>Fabales</taxon>
        <taxon>Fabaceae</taxon>
        <taxon>Papilionoideae</taxon>
        <taxon>50 kb inversion clade</taxon>
        <taxon>NPAAA clade</taxon>
        <taxon>Hologalegina</taxon>
        <taxon>IRL clade</taxon>
        <taxon>Trifolieae</taxon>
        <taxon>Trifolium</taxon>
    </lineage>
</organism>
<dbReference type="Proteomes" id="UP001177021">
    <property type="component" value="Unassembled WGS sequence"/>
</dbReference>
<evidence type="ECO:0000313" key="2">
    <source>
        <dbReference type="Proteomes" id="UP001177021"/>
    </source>
</evidence>
<keyword evidence="2" id="KW-1185">Reference proteome</keyword>
<evidence type="ECO:0000313" key="1">
    <source>
        <dbReference type="EMBL" id="CAJ2678861.1"/>
    </source>
</evidence>
<dbReference type="EMBL" id="CASHSV030000823">
    <property type="protein sequence ID" value="CAJ2678861.1"/>
    <property type="molecule type" value="Genomic_DNA"/>
</dbReference>
<proteinExistence type="predicted"/>
<reference evidence="1" key="1">
    <citation type="submission" date="2023-10" db="EMBL/GenBank/DDBJ databases">
        <authorList>
            <person name="Rodriguez Cubillos JULIANA M."/>
            <person name="De Vega J."/>
        </authorList>
    </citation>
    <scope>NUCLEOTIDE SEQUENCE</scope>
</reference>
<gene>
    <name evidence="1" type="ORF">MILVUS5_LOCUS41080</name>
</gene>